<dbReference type="Pfam" id="PF17784">
    <property type="entry name" value="Sulfotransfer_4"/>
    <property type="match status" value="1"/>
</dbReference>
<evidence type="ECO:0008006" key="3">
    <source>
        <dbReference type="Google" id="ProtNLM"/>
    </source>
</evidence>
<reference evidence="1" key="1">
    <citation type="submission" date="2021-12" db="EMBL/GenBank/DDBJ databases">
        <authorList>
            <person name="Rodrigo-Torres L."/>
            <person name="Arahal R. D."/>
            <person name="Lucena T."/>
        </authorList>
    </citation>
    <scope>NUCLEOTIDE SEQUENCE</scope>
    <source>
        <strain evidence="1">CECT 8267</strain>
    </source>
</reference>
<organism evidence="1 2">
    <name type="scientific">Sinobacterium norvegicum</name>
    <dbReference type="NCBI Taxonomy" id="1641715"/>
    <lineage>
        <taxon>Bacteria</taxon>
        <taxon>Pseudomonadati</taxon>
        <taxon>Pseudomonadota</taxon>
        <taxon>Gammaproteobacteria</taxon>
        <taxon>Cellvibrionales</taxon>
        <taxon>Spongiibacteraceae</taxon>
        <taxon>Sinobacterium</taxon>
    </lineage>
</organism>
<comment type="caution">
    <text evidence="1">The sequence shown here is derived from an EMBL/GenBank/DDBJ whole genome shotgun (WGS) entry which is preliminary data.</text>
</comment>
<keyword evidence="2" id="KW-1185">Reference proteome</keyword>
<dbReference type="Proteomes" id="UP000838100">
    <property type="component" value="Unassembled WGS sequence"/>
</dbReference>
<dbReference type="EMBL" id="CAKLPX010000001">
    <property type="protein sequence ID" value="CAH0991016.1"/>
    <property type="molecule type" value="Genomic_DNA"/>
</dbReference>
<dbReference type="InterPro" id="IPR040632">
    <property type="entry name" value="Sulfotransfer_4"/>
</dbReference>
<gene>
    <name evidence="1" type="ORF">SIN8267_01117</name>
</gene>
<evidence type="ECO:0000313" key="2">
    <source>
        <dbReference type="Proteomes" id="UP000838100"/>
    </source>
</evidence>
<accession>A0ABM9ACU5</accession>
<dbReference type="PANTHER" id="PTHR36978:SF4">
    <property type="entry name" value="P-LOOP CONTAINING NUCLEOSIDE TRIPHOSPHATE HYDROLASE PROTEIN"/>
    <property type="match status" value="1"/>
</dbReference>
<name>A0ABM9ACU5_9GAMM</name>
<dbReference type="Gene3D" id="3.40.50.300">
    <property type="entry name" value="P-loop containing nucleotide triphosphate hydrolases"/>
    <property type="match status" value="1"/>
</dbReference>
<dbReference type="RefSeq" id="WP_237443679.1">
    <property type="nucleotide sequence ID" value="NZ_CAKLPX010000001.1"/>
</dbReference>
<dbReference type="SUPFAM" id="SSF52540">
    <property type="entry name" value="P-loop containing nucleoside triphosphate hydrolases"/>
    <property type="match status" value="1"/>
</dbReference>
<dbReference type="InterPro" id="IPR027417">
    <property type="entry name" value="P-loop_NTPase"/>
</dbReference>
<sequence length="208" mass="23544">MNKLFVIGLPRTGTTSISVALLDYDFSVAHTAFTKRAFELADVVSDAPCFSDYRQLDGLFPGSRFVYLRRDITLWLPSIRRLLKKMADNIQPKTGSFNPVLKRSFYQTFGSLDDADAFSDAHLSQCYSDHQAQVLAYFDGRDDLLQLDISDANSLPTLLDFIGIEHQTGKSLPHVNRGNVVDHWKETKHPNKVNPLSAGVDHRQFFDY</sequence>
<proteinExistence type="predicted"/>
<protein>
    <recommendedName>
        <fullName evidence="3">Sulfotransferase family protein</fullName>
    </recommendedName>
</protein>
<evidence type="ECO:0000313" key="1">
    <source>
        <dbReference type="EMBL" id="CAH0991016.1"/>
    </source>
</evidence>
<dbReference type="PANTHER" id="PTHR36978">
    <property type="entry name" value="P-LOOP CONTAINING NUCLEOTIDE TRIPHOSPHATE HYDROLASE"/>
    <property type="match status" value="1"/>
</dbReference>